<dbReference type="UniPathway" id="UPA00059">
    <property type="reaction ID" value="UER00105"/>
</dbReference>
<feature type="binding site" evidence="5">
    <location>
        <position position="234"/>
    </location>
    <ligand>
        <name>isopentenyl diphosphate</name>
        <dbReference type="ChEBI" id="CHEBI:128769"/>
    </ligand>
</feature>
<dbReference type="AlphaFoldDB" id="A0A1C3P5K2"/>
<dbReference type="Pfam" id="PF02401">
    <property type="entry name" value="LYTB"/>
    <property type="match status" value="1"/>
</dbReference>
<keyword evidence="1 5" id="KW-0004">4Fe-4S</keyword>
<feature type="binding site" evidence="5">
    <location>
        <position position="234"/>
    </location>
    <ligand>
        <name>dimethylallyl diphosphate</name>
        <dbReference type="ChEBI" id="CHEBI:57623"/>
    </ligand>
</feature>
<feature type="binding site" evidence="5">
    <location>
        <position position="232"/>
    </location>
    <ligand>
        <name>(2E)-4-hydroxy-3-methylbut-2-enyl diphosphate</name>
        <dbReference type="ChEBI" id="CHEBI:128753"/>
    </ligand>
</feature>
<feature type="binding site" evidence="5">
    <location>
        <position position="233"/>
    </location>
    <ligand>
        <name>(2E)-4-hydroxy-3-methylbut-2-enyl diphosphate</name>
        <dbReference type="ChEBI" id="CHEBI:128753"/>
    </ligand>
</feature>
<feature type="binding site" evidence="5">
    <location>
        <position position="204"/>
    </location>
    <ligand>
        <name>[4Fe-4S] cluster</name>
        <dbReference type="ChEBI" id="CHEBI:49883"/>
    </ligand>
</feature>
<feature type="binding site" evidence="5">
    <location>
        <position position="85"/>
    </location>
    <ligand>
        <name>isopentenyl diphosphate</name>
        <dbReference type="ChEBI" id="CHEBI:128769"/>
    </ligand>
</feature>
<accession>A0A1C3P5K2</accession>
<dbReference type="GO" id="GO:0051745">
    <property type="term" value="F:4-hydroxy-3-methylbut-2-enyl diphosphate reductase activity"/>
    <property type="evidence" value="ECO:0007669"/>
    <property type="project" value="UniProtKB-UniRule"/>
</dbReference>
<dbReference type="EC" id="1.17.7.4" evidence="5"/>
<keyword evidence="2 5" id="KW-0479">Metal-binding</keyword>
<feature type="binding site" evidence="5">
    <location>
        <position position="276"/>
    </location>
    <ligand>
        <name>(2E)-4-hydroxy-3-methylbut-2-enyl diphosphate</name>
        <dbReference type="ChEBI" id="CHEBI:128753"/>
    </ligand>
</feature>
<feature type="binding site" evidence="5">
    <location>
        <position position="52"/>
    </location>
    <ligand>
        <name>isopentenyl diphosphate</name>
        <dbReference type="ChEBI" id="CHEBI:128769"/>
    </ligand>
</feature>
<evidence type="ECO:0000256" key="2">
    <source>
        <dbReference type="ARBA" id="ARBA00022723"/>
    </source>
</evidence>
<feature type="binding site" evidence="5">
    <location>
        <position position="52"/>
    </location>
    <ligand>
        <name>dimethylallyl diphosphate</name>
        <dbReference type="ChEBI" id="CHEBI:57623"/>
    </ligand>
</feature>
<dbReference type="PANTHER" id="PTHR30426:SF0">
    <property type="entry name" value="4-HYDROXY-3-METHYLBUT-2-ENYL DIPHOSPHATE REDUCTASE"/>
    <property type="match status" value="1"/>
</dbReference>
<dbReference type="HAMAP" id="MF_00191">
    <property type="entry name" value="IspH"/>
    <property type="match status" value="1"/>
</dbReference>
<keyword evidence="7" id="KW-1185">Reference proteome</keyword>
<dbReference type="GO" id="GO:0016114">
    <property type="term" value="P:terpenoid biosynthetic process"/>
    <property type="evidence" value="ECO:0007669"/>
    <property type="project" value="UniProtKB-UniRule"/>
</dbReference>
<feature type="binding site" evidence="5">
    <location>
        <position position="135"/>
    </location>
    <ligand>
        <name>(2E)-4-hydroxy-3-methylbut-2-enyl diphosphate</name>
        <dbReference type="ChEBI" id="CHEBI:128753"/>
    </ligand>
</feature>
<feature type="binding site" evidence="5">
    <location>
        <position position="52"/>
    </location>
    <ligand>
        <name>(2E)-4-hydroxy-3-methylbut-2-enyl diphosphate</name>
        <dbReference type="ChEBI" id="CHEBI:128753"/>
    </ligand>
</feature>
<dbReference type="Gene3D" id="3.40.50.11270">
    <property type="match status" value="1"/>
</dbReference>
<comment type="cofactor">
    <cofactor evidence="5">
        <name>[4Fe-4S] cluster</name>
        <dbReference type="ChEBI" id="CHEBI:49883"/>
    </cofactor>
    <text evidence="5">Binds 1 [4Fe-4S] cluster per subunit.</text>
</comment>
<dbReference type="Gene3D" id="3.40.1010.20">
    <property type="entry name" value="4-hydroxy-3-methylbut-2-enyl diphosphate reductase, catalytic domain"/>
    <property type="match status" value="2"/>
</dbReference>
<keyword evidence="3 5" id="KW-0408">Iron</keyword>
<dbReference type="EMBL" id="FLUV01001829">
    <property type="protein sequence ID" value="SBW24978.1"/>
    <property type="molecule type" value="Genomic_DNA"/>
</dbReference>
<organism evidence="6 7">
    <name type="scientific">Candidatus Protofrankia californiensis</name>
    <dbReference type="NCBI Taxonomy" id="1839754"/>
    <lineage>
        <taxon>Bacteria</taxon>
        <taxon>Bacillati</taxon>
        <taxon>Actinomycetota</taxon>
        <taxon>Actinomycetes</taxon>
        <taxon>Frankiales</taxon>
        <taxon>Frankiaceae</taxon>
        <taxon>Protofrankia</taxon>
    </lineage>
</organism>
<evidence type="ECO:0000256" key="4">
    <source>
        <dbReference type="ARBA" id="ARBA00023014"/>
    </source>
</evidence>
<protein>
    <recommendedName>
        <fullName evidence="5">4-hydroxy-3-methylbut-2-enyl diphosphate reductase</fullName>
        <shortName evidence="5">HMBPP reductase</shortName>
        <ecNumber evidence="5">1.17.7.4</ecNumber>
    </recommendedName>
</protein>
<feature type="binding site" evidence="5">
    <location>
        <position position="174"/>
    </location>
    <ligand>
        <name>(2E)-4-hydroxy-3-methylbut-2-enyl diphosphate</name>
        <dbReference type="ChEBI" id="CHEBI:128753"/>
    </ligand>
</feature>
<feature type="binding site" evidence="5">
    <location>
        <position position="276"/>
    </location>
    <ligand>
        <name>dimethylallyl diphosphate</name>
        <dbReference type="ChEBI" id="CHEBI:57623"/>
    </ligand>
</feature>
<feature type="binding site" evidence="5">
    <location>
        <position position="232"/>
    </location>
    <ligand>
        <name>isopentenyl diphosphate</name>
        <dbReference type="ChEBI" id="CHEBI:128769"/>
    </ligand>
</feature>
<evidence type="ECO:0000256" key="3">
    <source>
        <dbReference type="ARBA" id="ARBA00023004"/>
    </source>
</evidence>
<feature type="binding site" evidence="5">
    <location>
        <position position="276"/>
    </location>
    <ligand>
        <name>isopentenyl diphosphate</name>
        <dbReference type="ChEBI" id="CHEBI:128769"/>
    </ligand>
</feature>
<evidence type="ECO:0000256" key="1">
    <source>
        <dbReference type="ARBA" id="ARBA00022485"/>
    </source>
</evidence>
<dbReference type="GO" id="GO:0050992">
    <property type="term" value="P:dimethylallyl diphosphate biosynthetic process"/>
    <property type="evidence" value="ECO:0007669"/>
    <property type="project" value="UniProtKB-UniRule"/>
</dbReference>
<keyword evidence="4 5" id="KW-0411">Iron-sulfur</keyword>
<comment type="pathway">
    <text evidence="5">Isoprenoid biosynthesis; dimethylallyl diphosphate biosynthesis; dimethylallyl diphosphate from (2E)-4-hydroxy-3-methylbutenyl diphosphate: step 1/1.</text>
</comment>
<proteinExistence type="inferred from homology"/>
<feature type="binding site" evidence="5">
    <location>
        <position position="135"/>
    </location>
    <ligand>
        <name>isopentenyl diphosphate</name>
        <dbReference type="ChEBI" id="CHEBI:128769"/>
    </ligand>
</feature>
<comment type="pathway">
    <text evidence="5">Isoprenoid biosynthesis; isopentenyl diphosphate biosynthesis via DXP pathway; isopentenyl diphosphate from 1-deoxy-D-xylulose 5-phosphate: step 6/6.</text>
</comment>
<comment type="function">
    <text evidence="5">Catalyzes the conversion of 1-hydroxy-2-methyl-2-(E)-butenyl 4-diphosphate (HMBPP) into a mixture of isopentenyl diphosphate (IPP) and dimethylallyl diphosphate (DMAPP). Acts in the terminal step of the DOXP/MEP pathway for isoprenoid precursor biosynthesis.</text>
</comment>
<evidence type="ECO:0000313" key="6">
    <source>
        <dbReference type="EMBL" id="SBW24978.1"/>
    </source>
</evidence>
<feature type="active site" description="Proton donor" evidence="5">
    <location>
        <position position="137"/>
    </location>
</feature>
<dbReference type="GO" id="GO:0019288">
    <property type="term" value="P:isopentenyl diphosphate biosynthetic process, methylerythritol 4-phosphate pathway"/>
    <property type="evidence" value="ECO:0007669"/>
    <property type="project" value="UniProtKB-UniRule"/>
</dbReference>
<feature type="binding site" evidence="5">
    <location>
        <position position="232"/>
    </location>
    <ligand>
        <name>dimethylallyl diphosphate</name>
        <dbReference type="ChEBI" id="CHEBI:57623"/>
    </ligand>
</feature>
<feature type="binding site" evidence="5">
    <location>
        <position position="234"/>
    </location>
    <ligand>
        <name>(2E)-4-hydroxy-3-methylbut-2-enyl diphosphate</name>
        <dbReference type="ChEBI" id="CHEBI:128753"/>
    </ligand>
</feature>
<dbReference type="GO" id="GO:0046872">
    <property type="term" value="F:metal ion binding"/>
    <property type="evidence" value="ECO:0007669"/>
    <property type="project" value="UniProtKB-KW"/>
</dbReference>
<dbReference type="PANTHER" id="PTHR30426">
    <property type="entry name" value="4-HYDROXY-3-METHYLBUT-2-ENYL DIPHOSPHATE REDUCTASE"/>
    <property type="match status" value="1"/>
</dbReference>
<comment type="catalytic activity">
    <reaction evidence="5">
        <text>isopentenyl diphosphate + 2 oxidized [2Fe-2S]-[ferredoxin] + H2O = (2E)-4-hydroxy-3-methylbut-2-enyl diphosphate + 2 reduced [2Fe-2S]-[ferredoxin] + 2 H(+)</text>
        <dbReference type="Rhea" id="RHEA:24488"/>
        <dbReference type="Rhea" id="RHEA-COMP:10000"/>
        <dbReference type="Rhea" id="RHEA-COMP:10001"/>
        <dbReference type="ChEBI" id="CHEBI:15377"/>
        <dbReference type="ChEBI" id="CHEBI:15378"/>
        <dbReference type="ChEBI" id="CHEBI:33737"/>
        <dbReference type="ChEBI" id="CHEBI:33738"/>
        <dbReference type="ChEBI" id="CHEBI:128753"/>
        <dbReference type="ChEBI" id="CHEBI:128769"/>
        <dbReference type="EC" id="1.17.7.4"/>
    </reaction>
</comment>
<evidence type="ECO:0000313" key="7">
    <source>
        <dbReference type="Proteomes" id="UP000199013"/>
    </source>
</evidence>
<feature type="binding site" evidence="5">
    <location>
        <position position="85"/>
    </location>
    <ligand>
        <name>dimethylallyl diphosphate</name>
        <dbReference type="ChEBI" id="CHEBI:57623"/>
    </ligand>
</feature>
<evidence type="ECO:0000256" key="5">
    <source>
        <dbReference type="HAMAP-Rule" id="MF_00191"/>
    </source>
</evidence>
<dbReference type="NCBIfam" id="TIGR00216">
    <property type="entry name" value="ispH_lytB"/>
    <property type="match status" value="1"/>
</dbReference>
<reference evidence="7" key="1">
    <citation type="submission" date="2016-02" db="EMBL/GenBank/DDBJ databases">
        <authorList>
            <person name="Wibberg D."/>
        </authorList>
    </citation>
    <scope>NUCLEOTIDE SEQUENCE [LARGE SCALE GENOMIC DNA]</scope>
</reference>
<keyword evidence="5 6" id="KW-0560">Oxidoreductase</keyword>
<comment type="similarity">
    <text evidence="5">Belongs to the IspH family.</text>
</comment>
<feature type="binding site" evidence="5">
    <location>
        <position position="107"/>
    </location>
    <ligand>
        <name>[4Fe-4S] cluster</name>
        <dbReference type="ChEBI" id="CHEBI:49883"/>
    </ligand>
</feature>
<gene>
    <name evidence="6" type="primary">ispH1</name>
    <name evidence="5" type="synonym">ispH</name>
    <name evidence="6" type="ORF">FDG2_4370</name>
</gene>
<dbReference type="GO" id="GO:0051539">
    <property type="term" value="F:4 iron, 4 sulfur cluster binding"/>
    <property type="evidence" value="ECO:0007669"/>
    <property type="project" value="UniProtKB-UniRule"/>
</dbReference>
<feature type="binding site" evidence="5">
    <location>
        <position position="85"/>
    </location>
    <ligand>
        <name>(2E)-4-hydroxy-3-methylbut-2-enyl diphosphate</name>
        <dbReference type="ChEBI" id="CHEBI:128753"/>
    </ligand>
</feature>
<feature type="binding site" evidence="5">
    <location>
        <position position="23"/>
    </location>
    <ligand>
        <name>[4Fe-4S] cluster</name>
        <dbReference type="ChEBI" id="CHEBI:49883"/>
    </ligand>
</feature>
<comment type="catalytic activity">
    <reaction evidence="5">
        <text>dimethylallyl diphosphate + 2 oxidized [2Fe-2S]-[ferredoxin] + H2O = (2E)-4-hydroxy-3-methylbut-2-enyl diphosphate + 2 reduced [2Fe-2S]-[ferredoxin] + 2 H(+)</text>
        <dbReference type="Rhea" id="RHEA:24825"/>
        <dbReference type="Rhea" id="RHEA-COMP:10000"/>
        <dbReference type="Rhea" id="RHEA-COMP:10001"/>
        <dbReference type="ChEBI" id="CHEBI:15377"/>
        <dbReference type="ChEBI" id="CHEBI:15378"/>
        <dbReference type="ChEBI" id="CHEBI:33737"/>
        <dbReference type="ChEBI" id="CHEBI:33738"/>
        <dbReference type="ChEBI" id="CHEBI:57623"/>
        <dbReference type="ChEBI" id="CHEBI:128753"/>
        <dbReference type="EC" id="1.17.7.4"/>
    </reaction>
</comment>
<feature type="binding site" evidence="5">
    <location>
        <position position="233"/>
    </location>
    <ligand>
        <name>dimethylallyl diphosphate</name>
        <dbReference type="ChEBI" id="CHEBI:57623"/>
    </ligand>
</feature>
<sequence>MLSRWRAALGPRTVLLAEPQSFCAGVERAIEIVEIALARFPHPVYMRKQIVHNTHVVRDLASRGAVFVDELDEVPEGATVVFSAHGVAPAVRQDAEKRGLNVIDATCPLVSKVHAEVRRYAMRGDRVYLIGHAGHEESDGTLGEAPGRTVLVQTAEDVRLLPDSDAPAAYVMQTTLGADEAETVVDALEQRFPGIRGPASDDICYATTNRQNAVRAVAADADLLLVVGSANSSNSLRLVERSAAAGTRALLVEDIGEVPLADLAGVRTVGVTAGASAAPALVDEIVANLQALGPVDTRTVRVAHETIRFGLPSGLSSLPARASAAETGQAER</sequence>
<dbReference type="CDD" id="cd13944">
    <property type="entry name" value="lytB_ispH"/>
    <property type="match status" value="1"/>
</dbReference>
<feature type="binding site" evidence="5">
    <location>
        <position position="135"/>
    </location>
    <ligand>
        <name>dimethylallyl diphosphate</name>
        <dbReference type="ChEBI" id="CHEBI:57623"/>
    </ligand>
</feature>
<dbReference type="InterPro" id="IPR003451">
    <property type="entry name" value="LytB/IspH"/>
</dbReference>
<name>A0A1C3P5K2_9ACTN</name>
<feature type="binding site" evidence="5">
    <location>
        <position position="233"/>
    </location>
    <ligand>
        <name>isopentenyl diphosphate</name>
        <dbReference type="ChEBI" id="CHEBI:128769"/>
    </ligand>
</feature>
<dbReference type="Proteomes" id="UP000199013">
    <property type="component" value="Unassembled WGS sequence"/>
</dbReference>
<dbReference type="UniPathway" id="UPA00056">
    <property type="reaction ID" value="UER00097"/>
</dbReference>
<keyword evidence="5" id="KW-0414">Isoprene biosynthesis</keyword>